<dbReference type="Pfam" id="PF02671">
    <property type="entry name" value="PAH"/>
    <property type="match status" value="2"/>
</dbReference>
<organism evidence="5 6">
    <name type="scientific">Agrocybe pediades</name>
    <dbReference type="NCBI Taxonomy" id="84607"/>
    <lineage>
        <taxon>Eukaryota</taxon>
        <taxon>Fungi</taxon>
        <taxon>Dikarya</taxon>
        <taxon>Basidiomycota</taxon>
        <taxon>Agaricomycotina</taxon>
        <taxon>Agaricomycetes</taxon>
        <taxon>Agaricomycetidae</taxon>
        <taxon>Agaricales</taxon>
        <taxon>Agaricineae</taxon>
        <taxon>Strophariaceae</taxon>
        <taxon>Agrocybe</taxon>
    </lineage>
</organism>
<protein>
    <submittedName>
        <fullName evidence="5">Uncharacterized protein</fullName>
    </submittedName>
</protein>
<name>A0A8H4VNV4_9AGAR</name>
<accession>A0A8H4VNV4</accession>
<dbReference type="InterPro" id="IPR036600">
    <property type="entry name" value="PAH_sf"/>
</dbReference>
<dbReference type="GO" id="GO:0000122">
    <property type="term" value="P:negative regulation of transcription by RNA polymerase II"/>
    <property type="evidence" value="ECO:0007669"/>
    <property type="project" value="TreeGrafter"/>
</dbReference>
<gene>
    <name evidence="5" type="ORF">D9613_008572</name>
</gene>
<evidence type="ECO:0000256" key="1">
    <source>
        <dbReference type="ARBA" id="ARBA00004123"/>
    </source>
</evidence>
<keyword evidence="2" id="KW-0678">Repressor</keyword>
<dbReference type="InterPro" id="IPR003822">
    <property type="entry name" value="PAH"/>
</dbReference>
<comment type="subcellular location">
    <subcellularLocation>
        <location evidence="1 4">Nucleus</location>
    </subcellularLocation>
</comment>
<dbReference type="EMBL" id="JAACJL010000031">
    <property type="protein sequence ID" value="KAF4616527.1"/>
    <property type="molecule type" value="Genomic_DNA"/>
</dbReference>
<evidence type="ECO:0000256" key="3">
    <source>
        <dbReference type="ARBA" id="ARBA00023242"/>
    </source>
</evidence>
<evidence type="ECO:0000313" key="6">
    <source>
        <dbReference type="Proteomes" id="UP000521872"/>
    </source>
</evidence>
<dbReference type="Gene3D" id="1.20.1160.11">
    <property type="entry name" value="Paired amphipathic helix"/>
    <property type="match status" value="2"/>
</dbReference>
<evidence type="ECO:0000256" key="2">
    <source>
        <dbReference type="ARBA" id="ARBA00022491"/>
    </source>
</evidence>
<proteinExistence type="predicted"/>
<sequence>MQPHANNEERCPFTAEDALRYLNTIKLQFKDKPDVYQHFLDIMKEFRNAEIDTPGVMKRVSHLFSDHQSLIHGFNQFLPDGCYIDCDRDVIIIRTPLDHNEAGPPSGPASPDQTTYGMLEPATEPARQYVQKIKQRCSPETYHEFVDILSQHHKSDILDEEEVFRQIERLFEDKPDLRADLRVFMPDRNEQLMDDTVPDVVEFHSFPWGLSRSSRDL</sequence>
<dbReference type="PANTHER" id="PTHR12346">
    <property type="entry name" value="SIN3B-RELATED"/>
    <property type="match status" value="1"/>
</dbReference>
<dbReference type="GO" id="GO:0003714">
    <property type="term" value="F:transcription corepressor activity"/>
    <property type="evidence" value="ECO:0007669"/>
    <property type="project" value="InterPro"/>
</dbReference>
<dbReference type="AlphaFoldDB" id="A0A8H4VNV4"/>
<dbReference type="PROSITE" id="PS51477">
    <property type="entry name" value="PAH"/>
    <property type="match status" value="2"/>
</dbReference>
<dbReference type="PANTHER" id="PTHR12346:SF0">
    <property type="entry name" value="SIN3A, ISOFORM G"/>
    <property type="match status" value="1"/>
</dbReference>
<keyword evidence="6" id="KW-1185">Reference proteome</keyword>
<dbReference type="SUPFAM" id="SSF47762">
    <property type="entry name" value="PAH2 domain"/>
    <property type="match status" value="2"/>
</dbReference>
<dbReference type="GO" id="GO:0000118">
    <property type="term" value="C:histone deacetylase complex"/>
    <property type="evidence" value="ECO:0007669"/>
    <property type="project" value="TreeGrafter"/>
</dbReference>
<keyword evidence="3 4" id="KW-0539">Nucleus</keyword>
<dbReference type="FunFam" id="1.20.1160.11:FF:000001">
    <property type="entry name" value="Paired amphipathic helix protein Sin3"/>
    <property type="match status" value="1"/>
</dbReference>
<evidence type="ECO:0000256" key="4">
    <source>
        <dbReference type="PROSITE-ProRule" id="PRU00810"/>
    </source>
</evidence>
<comment type="caution">
    <text evidence="5">The sequence shown here is derived from an EMBL/GenBank/DDBJ whole genome shotgun (WGS) entry which is preliminary data.</text>
</comment>
<evidence type="ECO:0000313" key="5">
    <source>
        <dbReference type="EMBL" id="KAF4616527.1"/>
    </source>
</evidence>
<reference evidence="5 6" key="1">
    <citation type="submission" date="2019-12" db="EMBL/GenBank/DDBJ databases">
        <authorList>
            <person name="Floudas D."/>
            <person name="Bentzer J."/>
            <person name="Ahren D."/>
            <person name="Johansson T."/>
            <person name="Persson P."/>
            <person name="Tunlid A."/>
        </authorList>
    </citation>
    <scope>NUCLEOTIDE SEQUENCE [LARGE SCALE GENOMIC DNA]</scope>
    <source>
        <strain evidence="5 6">CBS 102.39</strain>
    </source>
</reference>
<dbReference type="Proteomes" id="UP000521872">
    <property type="component" value="Unassembled WGS sequence"/>
</dbReference>
<dbReference type="GO" id="GO:0000785">
    <property type="term" value="C:chromatin"/>
    <property type="evidence" value="ECO:0007669"/>
    <property type="project" value="TreeGrafter"/>
</dbReference>
<dbReference type="InterPro" id="IPR039774">
    <property type="entry name" value="Sin3-like"/>
</dbReference>